<comment type="caution">
    <text evidence="1">The sequence shown here is derived from an EMBL/GenBank/DDBJ whole genome shotgun (WGS) entry which is preliminary data.</text>
</comment>
<feature type="non-terminal residue" evidence="1">
    <location>
        <position position="238"/>
    </location>
</feature>
<organism evidence="1 2">
    <name type="scientific">Mesorhabditis spiculigera</name>
    <dbReference type="NCBI Taxonomy" id="96644"/>
    <lineage>
        <taxon>Eukaryota</taxon>
        <taxon>Metazoa</taxon>
        <taxon>Ecdysozoa</taxon>
        <taxon>Nematoda</taxon>
        <taxon>Chromadorea</taxon>
        <taxon>Rhabditida</taxon>
        <taxon>Rhabditina</taxon>
        <taxon>Rhabditomorpha</taxon>
        <taxon>Rhabditoidea</taxon>
        <taxon>Rhabditidae</taxon>
        <taxon>Mesorhabditinae</taxon>
        <taxon>Mesorhabditis</taxon>
    </lineage>
</organism>
<protein>
    <submittedName>
        <fullName evidence="1">Uncharacterized protein</fullName>
    </submittedName>
</protein>
<dbReference type="AlphaFoldDB" id="A0AA36G2V2"/>
<sequence length="238" mass="27649">MKKHLIRGEWFRQVKMFPDIVPTKKPGGLVFSDAEKRQALQKFMKGVDVKMLNKIPETTLLELKAINDWDPERVKYEWRLEQKRQANAKVEKVRVKVKSDPLLRAGNTKYWDRTPSNAEAILRESPKNELLDLGGQEKHGEKDRIAVGAEKWYDKASPQMRAEISEAMNRPGGFRDREEMEKVAKERWKIPAVTARVFGSWYFGMMSSGRIQVDQGAIVDCLGQSQHYIRGYRDVYLH</sequence>
<dbReference type="Proteomes" id="UP001177023">
    <property type="component" value="Unassembled WGS sequence"/>
</dbReference>
<dbReference type="EMBL" id="CATQJA010002645">
    <property type="protein sequence ID" value="CAJ0576720.1"/>
    <property type="molecule type" value="Genomic_DNA"/>
</dbReference>
<proteinExistence type="predicted"/>
<evidence type="ECO:0000313" key="1">
    <source>
        <dbReference type="EMBL" id="CAJ0576720.1"/>
    </source>
</evidence>
<gene>
    <name evidence="1" type="ORF">MSPICULIGERA_LOCUS15007</name>
</gene>
<keyword evidence="2" id="KW-1185">Reference proteome</keyword>
<evidence type="ECO:0000313" key="2">
    <source>
        <dbReference type="Proteomes" id="UP001177023"/>
    </source>
</evidence>
<reference evidence="1" key="1">
    <citation type="submission" date="2023-06" db="EMBL/GenBank/DDBJ databases">
        <authorList>
            <person name="Delattre M."/>
        </authorList>
    </citation>
    <scope>NUCLEOTIDE SEQUENCE</scope>
    <source>
        <strain evidence="1">AF72</strain>
    </source>
</reference>
<name>A0AA36G2V2_9BILA</name>
<accession>A0AA36G2V2</accession>